<proteinExistence type="predicted"/>
<evidence type="ECO:0000313" key="3">
    <source>
        <dbReference type="Proteomes" id="UP000298030"/>
    </source>
</evidence>
<dbReference type="Proteomes" id="UP000298030">
    <property type="component" value="Unassembled WGS sequence"/>
</dbReference>
<dbReference type="EMBL" id="QPFP01000001">
    <property type="protein sequence ID" value="TEB39393.1"/>
    <property type="molecule type" value="Genomic_DNA"/>
</dbReference>
<dbReference type="STRING" id="71717.A0A4Y7TYZ2"/>
<keyword evidence="3" id="KW-1185">Reference proteome</keyword>
<name>A0A4Y7TYZ2_COPMI</name>
<feature type="region of interest" description="Disordered" evidence="1">
    <location>
        <begin position="110"/>
        <end position="130"/>
    </location>
</feature>
<feature type="region of interest" description="Disordered" evidence="1">
    <location>
        <begin position="143"/>
        <end position="179"/>
    </location>
</feature>
<sequence>MPNIDDTNSAVAYSGGWSLDGKVHSTGSAGATATVRFTASFTLNGREWTMDPRHRHYISYEDDRFFESSSNLAGAISGNGPHTLVVKCIQGPLLLDYFVTDGAAVAPAAAQPPASTTQRSVVNPPAGTTSSITTVVTQTQTVTNTQTSTSDALLQPTSPTDSVTSTSSTTSGTATSSTTSSVFSQALSVDPSTGQTVTKFQVVTTSFSAAVRAQSAQDKEGGGDIRASQGISAFALPRRISESMRAGAGVTKMRAHGHNRGFSRLEEGSDTTTDTFYTSALSSVPPSKDTSLMDSIAAYGRSDALSDTNTSTPSPLVSEGYDFSDTNNHYDAPPPAYHSGRESTLYAAANAGPFRS</sequence>
<protein>
    <submittedName>
        <fullName evidence="2">Uncharacterized protein</fullName>
    </submittedName>
</protein>
<reference evidence="2 3" key="1">
    <citation type="journal article" date="2019" name="Nat. Ecol. Evol.">
        <title>Megaphylogeny resolves global patterns of mushroom evolution.</title>
        <authorList>
            <person name="Varga T."/>
            <person name="Krizsan K."/>
            <person name="Foldi C."/>
            <person name="Dima B."/>
            <person name="Sanchez-Garcia M."/>
            <person name="Sanchez-Ramirez S."/>
            <person name="Szollosi G.J."/>
            <person name="Szarkandi J.G."/>
            <person name="Papp V."/>
            <person name="Albert L."/>
            <person name="Andreopoulos W."/>
            <person name="Angelini C."/>
            <person name="Antonin V."/>
            <person name="Barry K.W."/>
            <person name="Bougher N.L."/>
            <person name="Buchanan P."/>
            <person name="Buyck B."/>
            <person name="Bense V."/>
            <person name="Catcheside P."/>
            <person name="Chovatia M."/>
            <person name="Cooper J."/>
            <person name="Damon W."/>
            <person name="Desjardin D."/>
            <person name="Finy P."/>
            <person name="Geml J."/>
            <person name="Haridas S."/>
            <person name="Hughes K."/>
            <person name="Justo A."/>
            <person name="Karasinski D."/>
            <person name="Kautmanova I."/>
            <person name="Kiss B."/>
            <person name="Kocsube S."/>
            <person name="Kotiranta H."/>
            <person name="LaButti K.M."/>
            <person name="Lechner B.E."/>
            <person name="Liimatainen K."/>
            <person name="Lipzen A."/>
            <person name="Lukacs Z."/>
            <person name="Mihaltcheva S."/>
            <person name="Morgado L.N."/>
            <person name="Niskanen T."/>
            <person name="Noordeloos M.E."/>
            <person name="Ohm R.A."/>
            <person name="Ortiz-Santana B."/>
            <person name="Ovrebo C."/>
            <person name="Racz N."/>
            <person name="Riley R."/>
            <person name="Savchenko A."/>
            <person name="Shiryaev A."/>
            <person name="Soop K."/>
            <person name="Spirin V."/>
            <person name="Szebenyi C."/>
            <person name="Tomsovsky M."/>
            <person name="Tulloss R.E."/>
            <person name="Uehling J."/>
            <person name="Grigoriev I.V."/>
            <person name="Vagvolgyi C."/>
            <person name="Papp T."/>
            <person name="Martin F.M."/>
            <person name="Miettinen O."/>
            <person name="Hibbett D.S."/>
            <person name="Nagy L.G."/>
        </authorList>
    </citation>
    <scope>NUCLEOTIDE SEQUENCE [LARGE SCALE GENOMIC DNA]</scope>
    <source>
        <strain evidence="2 3">FP101781</strain>
    </source>
</reference>
<feature type="compositionally biased region" description="Polar residues" evidence="1">
    <location>
        <begin position="305"/>
        <end position="315"/>
    </location>
</feature>
<feature type="compositionally biased region" description="Low complexity" evidence="1">
    <location>
        <begin position="157"/>
        <end position="179"/>
    </location>
</feature>
<evidence type="ECO:0000256" key="1">
    <source>
        <dbReference type="SAM" id="MobiDB-lite"/>
    </source>
</evidence>
<evidence type="ECO:0000313" key="2">
    <source>
        <dbReference type="EMBL" id="TEB39393.1"/>
    </source>
</evidence>
<dbReference type="OrthoDB" id="3265734at2759"/>
<organism evidence="2 3">
    <name type="scientific">Coprinellus micaceus</name>
    <name type="common">Glistening ink-cap mushroom</name>
    <name type="synonym">Coprinus micaceus</name>
    <dbReference type="NCBI Taxonomy" id="71717"/>
    <lineage>
        <taxon>Eukaryota</taxon>
        <taxon>Fungi</taxon>
        <taxon>Dikarya</taxon>
        <taxon>Basidiomycota</taxon>
        <taxon>Agaricomycotina</taxon>
        <taxon>Agaricomycetes</taxon>
        <taxon>Agaricomycetidae</taxon>
        <taxon>Agaricales</taxon>
        <taxon>Agaricineae</taxon>
        <taxon>Psathyrellaceae</taxon>
        <taxon>Coprinellus</taxon>
    </lineage>
</organism>
<dbReference type="AlphaFoldDB" id="A0A4Y7TYZ2"/>
<gene>
    <name evidence="2" type="ORF">FA13DRAFT_1723583</name>
</gene>
<comment type="caution">
    <text evidence="2">The sequence shown here is derived from an EMBL/GenBank/DDBJ whole genome shotgun (WGS) entry which is preliminary data.</text>
</comment>
<feature type="region of interest" description="Disordered" evidence="1">
    <location>
        <begin position="305"/>
        <end position="342"/>
    </location>
</feature>
<accession>A0A4Y7TYZ2</accession>